<evidence type="ECO:0000256" key="2">
    <source>
        <dbReference type="SAM" id="MobiDB-lite"/>
    </source>
</evidence>
<feature type="compositionally biased region" description="Basic and acidic residues" evidence="2">
    <location>
        <begin position="301"/>
        <end position="311"/>
    </location>
</feature>
<keyword evidence="1" id="KW-0862">Zinc</keyword>
<dbReference type="AlphaFoldDB" id="A0A8H4LDW6"/>
<feature type="domain" description="CCHC-type" evidence="3">
    <location>
        <begin position="205"/>
        <end position="218"/>
    </location>
</feature>
<dbReference type="Proteomes" id="UP000554235">
    <property type="component" value="Unassembled WGS sequence"/>
</dbReference>
<protein>
    <submittedName>
        <fullName evidence="4">Ribonuclease H</fullName>
    </submittedName>
</protein>
<comment type="caution">
    <text evidence="4">The sequence shown here is derived from an EMBL/GenBank/DDBJ whole genome shotgun (WGS) entry which is preliminary data.</text>
</comment>
<feature type="region of interest" description="Disordered" evidence="2">
    <location>
        <begin position="300"/>
        <end position="333"/>
    </location>
</feature>
<dbReference type="InterPro" id="IPR001878">
    <property type="entry name" value="Znf_CCHC"/>
</dbReference>
<sequence length="516" mass="59766">MNSLPLGQLRFTGNSIDGNPTRYFKHVSDTVAVMRVDPAMHDIVALQIFRSGLAGSAARWFEDIEADTEDKPWSKIQESFKEKFRNGDPAVESALIAEAHGFGRLVIRMNDGEKDRRLQERVRDRLYTDQKWGKSVAGDRLTCNDVHDMITILTSKRMDKLENGQYQNYNARPTNNRPPMNPTTQTTNTNPRTAVRAEGMELWWCFKCGDWGHRGYNCSLGKNVDQGMYDRRQQEWFANRDAMKQNRMEEVARSSSVPAAKTMNHDTIYRWTQKGLTKVDSTSDLPPEGINELRLAVARAARRDGPKEPKQRIPSRKPGRVKKQKDPVRPTDENILGELEVQAREELQRERTEYQPPRVDEDMEDVEQMLPVRDTMVVAPPTNEMSEMEFQRLLPRLRPHLEKMGEPSQELSRENTRERRPRHVLEKIRATEEYNLPTFELGQHPRDTPITLSVLQLLQIAPSVRQQLSRLMQCRKEIRGNRAKEMVTSPVMPFQELMTVDMREDLEDSLARQDTE</sequence>
<accession>A0A8H4LDW6</accession>
<dbReference type="GO" id="GO:0008270">
    <property type="term" value="F:zinc ion binding"/>
    <property type="evidence" value="ECO:0007669"/>
    <property type="project" value="UniProtKB-KW"/>
</dbReference>
<proteinExistence type="predicted"/>
<keyword evidence="5" id="KW-1185">Reference proteome</keyword>
<keyword evidence="1" id="KW-0479">Metal-binding</keyword>
<feature type="compositionally biased region" description="Basic residues" evidence="2">
    <location>
        <begin position="313"/>
        <end position="323"/>
    </location>
</feature>
<reference evidence="4 5" key="1">
    <citation type="submission" date="2020-01" db="EMBL/GenBank/DDBJ databases">
        <title>Identification and distribution of gene clusters putatively required for synthesis of sphingolipid metabolism inhibitors in phylogenetically diverse species of the filamentous fungus Fusarium.</title>
        <authorList>
            <person name="Kim H.-S."/>
            <person name="Busman M."/>
            <person name="Brown D.W."/>
            <person name="Divon H."/>
            <person name="Uhlig S."/>
            <person name="Proctor R.H."/>
        </authorList>
    </citation>
    <scope>NUCLEOTIDE SEQUENCE [LARGE SCALE GENOMIC DNA]</scope>
    <source>
        <strain evidence="4 5">NRRL 20459</strain>
    </source>
</reference>
<keyword evidence="1" id="KW-0863">Zinc-finger</keyword>
<feature type="compositionally biased region" description="Low complexity" evidence="2">
    <location>
        <begin position="172"/>
        <end position="190"/>
    </location>
</feature>
<dbReference type="GO" id="GO:0003676">
    <property type="term" value="F:nucleic acid binding"/>
    <property type="evidence" value="ECO:0007669"/>
    <property type="project" value="InterPro"/>
</dbReference>
<evidence type="ECO:0000256" key="1">
    <source>
        <dbReference type="PROSITE-ProRule" id="PRU00047"/>
    </source>
</evidence>
<evidence type="ECO:0000313" key="4">
    <source>
        <dbReference type="EMBL" id="KAF4465729.1"/>
    </source>
</evidence>
<name>A0A8H4LDW6_9HYPO</name>
<dbReference type="PROSITE" id="PS50158">
    <property type="entry name" value="ZF_CCHC"/>
    <property type="match status" value="1"/>
</dbReference>
<dbReference type="OrthoDB" id="5101389at2759"/>
<organism evidence="4 5">
    <name type="scientific">Fusarium albosuccineum</name>
    <dbReference type="NCBI Taxonomy" id="1237068"/>
    <lineage>
        <taxon>Eukaryota</taxon>
        <taxon>Fungi</taxon>
        <taxon>Dikarya</taxon>
        <taxon>Ascomycota</taxon>
        <taxon>Pezizomycotina</taxon>
        <taxon>Sordariomycetes</taxon>
        <taxon>Hypocreomycetidae</taxon>
        <taxon>Hypocreales</taxon>
        <taxon>Nectriaceae</taxon>
        <taxon>Fusarium</taxon>
        <taxon>Fusarium decemcellulare species complex</taxon>
    </lineage>
</organism>
<gene>
    <name evidence="4" type="ORF">FALBO_7421</name>
</gene>
<dbReference type="EMBL" id="JAADYS010000988">
    <property type="protein sequence ID" value="KAF4465729.1"/>
    <property type="molecule type" value="Genomic_DNA"/>
</dbReference>
<evidence type="ECO:0000313" key="5">
    <source>
        <dbReference type="Proteomes" id="UP000554235"/>
    </source>
</evidence>
<evidence type="ECO:0000259" key="3">
    <source>
        <dbReference type="PROSITE" id="PS50158"/>
    </source>
</evidence>
<feature type="region of interest" description="Disordered" evidence="2">
    <location>
        <begin position="168"/>
        <end position="190"/>
    </location>
</feature>